<dbReference type="GO" id="GO:0005783">
    <property type="term" value="C:endoplasmic reticulum"/>
    <property type="evidence" value="ECO:0007669"/>
    <property type="project" value="TreeGrafter"/>
</dbReference>
<keyword evidence="2" id="KW-0812">Transmembrane</keyword>
<dbReference type="EMBL" id="QQZK01000071">
    <property type="protein sequence ID" value="KAF5098585.1"/>
    <property type="molecule type" value="Genomic_DNA"/>
</dbReference>
<dbReference type="PANTHER" id="PTHR39405:SF1">
    <property type="entry name" value="DSC E3 UBIQUITIN LIGASE COMPLEX SUBUNIT 4"/>
    <property type="match status" value="1"/>
</dbReference>
<reference evidence="4" key="1">
    <citation type="journal article" date="2020" name="Front. Microbiol.">
        <title>Phenotypic and Genetic Characterization of the Cheese Ripening Yeast Geotrichum candidum.</title>
        <authorList>
            <person name="Perkins V."/>
            <person name="Vignola S."/>
            <person name="Lessard M.H."/>
            <person name="Plante P.L."/>
            <person name="Corbeil J."/>
            <person name="Dugat-Bony E."/>
            <person name="Frenette M."/>
            <person name="Labrie S."/>
        </authorList>
    </citation>
    <scope>NUCLEOTIDE SEQUENCE</scope>
    <source>
        <strain evidence="4">LMA-70</strain>
    </source>
</reference>
<feature type="region of interest" description="Disordered" evidence="1">
    <location>
        <begin position="274"/>
        <end position="313"/>
    </location>
</feature>
<feature type="transmembrane region" description="Helical" evidence="2">
    <location>
        <begin position="173"/>
        <end position="196"/>
    </location>
</feature>
<dbReference type="Proteomes" id="UP000750522">
    <property type="component" value="Unassembled WGS sequence"/>
</dbReference>
<feature type="transmembrane region" description="Helical" evidence="2">
    <location>
        <begin position="119"/>
        <end position="138"/>
    </location>
</feature>
<keyword evidence="2" id="KW-0472">Membrane</keyword>
<keyword evidence="2" id="KW-1133">Transmembrane helix</keyword>
<evidence type="ECO:0000313" key="5">
    <source>
        <dbReference type="Proteomes" id="UP000750522"/>
    </source>
</evidence>
<feature type="domain" description="DUF1746" evidence="3">
    <location>
        <begin position="70"/>
        <end position="185"/>
    </location>
</feature>
<evidence type="ECO:0000313" key="4">
    <source>
        <dbReference type="EMBL" id="KAF5098585.1"/>
    </source>
</evidence>
<comment type="caution">
    <text evidence="4">The sequence shown here is derived from an EMBL/GenBank/DDBJ whole genome shotgun (WGS) entry which is preliminary data.</text>
</comment>
<evidence type="ECO:0000256" key="1">
    <source>
        <dbReference type="SAM" id="MobiDB-lite"/>
    </source>
</evidence>
<feature type="region of interest" description="Disordered" evidence="1">
    <location>
        <begin position="1"/>
        <end position="52"/>
    </location>
</feature>
<feature type="compositionally biased region" description="Low complexity" evidence="1">
    <location>
        <begin position="1"/>
        <end position="45"/>
    </location>
</feature>
<dbReference type="AlphaFoldDB" id="A0A9P5G418"/>
<evidence type="ECO:0000256" key="2">
    <source>
        <dbReference type="SAM" id="Phobius"/>
    </source>
</evidence>
<dbReference type="InterPro" id="IPR038967">
    <property type="entry name" value="Dsc4-like"/>
</dbReference>
<dbReference type="PANTHER" id="PTHR39405">
    <property type="entry name" value="DSC E3 UBIQUITIN LIGASE COMPLEX SUBUNIT 4"/>
    <property type="match status" value="1"/>
</dbReference>
<sequence>MSEDSSSSASASISRSLEGPSNSGGINGGSSSNSGNTSSTNNNNSDTARSDRSLGTAKRAQFQQHFLRALDLLACHYLVLIYLHDTSTYRLVLRGLVQTIFLSPRIARIRLPAVFNSRPILVILLAVNAYCVVAHALLSRGGGITSSSSSRVLHGGLTTEFIGDRMFSGVTPFIVLDVAVFVVQLGLFCIMFFPALTRPTLSSNSHLSQSSCADDARGQDEENSAAAAEEDNDVVPDIYDFYTGTYTLADLRLMDTLSWAWTAHLHAGSDSAADVEAGLGRGPATPSDSSGSPSPAPSAAAEPGRNLTPTETISRFIQSLA</sequence>
<dbReference type="InterPro" id="IPR013715">
    <property type="entry name" value="DUF1746"/>
</dbReference>
<gene>
    <name evidence="4" type="ORF">DV451_003319</name>
</gene>
<feature type="compositionally biased region" description="Low complexity" evidence="1">
    <location>
        <begin position="282"/>
        <end position="304"/>
    </location>
</feature>
<dbReference type="Pfam" id="PF08508">
    <property type="entry name" value="DUF1746"/>
    <property type="match status" value="1"/>
</dbReference>
<feature type="region of interest" description="Disordered" evidence="1">
    <location>
        <begin position="207"/>
        <end position="229"/>
    </location>
</feature>
<accession>A0A9P5G418</accession>
<reference evidence="4" key="2">
    <citation type="submission" date="2020-01" db="EMBL/GenBank/DDBJ databases">
        <authorList>
            <person name="Perkins V."/>
            <person name="Lessard M.-H."/>
            <person name="Dugat-Bony E."/>
            <person name="Frenette M."/>
            <person name="Labrie S."/>
        </authorList>
    </citation>
    <scope>NUCLEOTIDE SEQUENCE</scope>
    <source>
        <strain evidence="4">LMA-70</strain>
    </source>
</reference>
<dbReference type="GO" id="GO:0032933">
    <property type="term" value="P:SREBP signaling pathway"/>
    <property type="evidence" value="ECO:0007669"/>
    <property type="project" value="InterPro"/>
</dbReference>
<protein>
    <recommendedName>
        <fullName evidence="3">DUF1746 domain-containing protein</fullName>
    </recommendedName>
</protein>
<proteinExistence type="predicted"/>
<evidence type="ECO:0000259" key="3">
    <source>
        <dbReference type="Pfam" id="PF08508"/>
    </source>
</evidence>
<name>A0A9P5G418_GEOCN</name>
<organism evidence="4 5">
    <name type="scientific">Geotrichum candidum</name>
    <name type="common">Oospora lactis</name>
    <name type="synonym">Dipodascus geotrichum</name>
    <dbReference type="NCBI Taxonomy" id="1173061"/>
    <lineage>
        <taxon>Eukaryota</taxon>
        <taxon>Fungi</taxon>
        <taxon>Dikarya</taxon>
        <taxon>Ascomycota</taxon>
        <taxon>Saccharomycotina</taxon>
        <taxon>Dipodascomycetes</taxon>
        <taxon>Dipodascales</taxon>
        <taxon>Dipodascaceae</taxon>
        <taxon>Geotrichum</taxon>
    </lineage>
</organism>
<dbReference type="GO" id="GO:0044695">
    <property type="term" value="C:Dsc E3 ubiquitin ligase complex"/>
    <property type="evidence" value="ECO:0007669"/>
    <property type="project" value="InterPro"/>
</dbReference>